<dbReference type="Pfam" id="PF12770">
    <property type="entry name" value="CHAT"/>
    <property type="match status" value="1"/>
</dbReference>
<gene>
    <name evidence="2" type="ORF">TWF696_007564</name>
</gene>
<dbReference type="Proteomes" id="UP001375240">
    <property type="component" value="Unassembled WGS sequence"/>
</dbReference>
<proteinExistence type="predicted"/>
<dbReference type="EMBL" id="JAVHNQ010000006">
    <property type="protein sequence ID" value="KAK6343910.1"/>
    <property type="molecule type" value="Genomic_DNA"/>
</dbReference>
<keyword evidence="3" id="KW-1185">Reference proteome</keyword>
<accession>A0AAV9ULF3</accession>
<organism evidence="2 3">
    <name type="scientific">Orbilia brochopaga</name>
    <dbReference type="NCBI Taxonomy" id="3140254"/>
    <lineage>
        <taxon>Eukaryota</taxon>
        <taxon>Fungi</taxon>
        <taxon>Dikarya</taxon>
        <taxon>Ascomycota</taxon>
        <taxon>Pezizomycotina</taxon>
        <taxon>Orbiliomycetes</taxon>
        <taxon>Orbiliales</taxon>
        <taxon>Orbiliaceae</taxon>
        <taxon>Orbilia</taxon>
    </lineage>
</organism>
<comment type="caution">
    <text evidence="2">The sequence shown here is derived from an EMBL/GenBank/DDBJ whole genome shotgun (WGS) entry which is preliminary data.</text>
</comment>
<evidence type="ECO:0000259" key="1">
    <source>
        <dbReference type="Pfam" id="PF12770"/>
    </source>
</evidence>
<protein>
    <recommendedName>
        <fullName evidence="1">CHAT domain-containing protein</fullName>
    </recommendedName>
</protein>
<dbReference type="InterPro" id="IPR024983">
    <property type="entry name" value="CHAT_dom"/>
</dbReference>
<name>A0AAV9ULF3_9PEZI</name>
<evidence type="ECO:0000313" key="2">
    <source>
        <dbReference type="EMBL" id="KAK6343910.1"/>
    </source>
</evidence>
<sequence>MDEQIEELEEELSSTNPTDPDEYVFISGLYEELSDLYLEKDGEDNLSKAISNLAKAIECCKTGAMTAPRQHGQKGNFWARAAQLSMSMYENFGDQKAIDDTIKFYEYSLECFPPRSEESGRVLINQANAIAERFESAKNPDPADIDEAIRKAELSREILAGTGADIDVVDNDMSTIYLSRYEVTGQASDLDRASSLVEGIVQQSTRDNPSLPVWKLNLGNCLKQKFDLYNDQTAIERAVSEMLDATALASDRDDLPRDKFLIGLSTVLYARHEMSRTWSDLIDSMHYAQEALEISREQGNPRVIGVILSDLAAYQHTYSERSKDPADLDIAITTARLALEALDADEPRRVMCSCNLANMLKHRALSYDKNETEKLLVDIREGVTIIKSLYQNPNIGRSNQAILDDVVSRLLQEMYRQESPRNLKTLEEAVAHSFKAVNSVPELSASRGLYQMQLGDLQALQYEQSQKEEHIKASINTYEECLKMPSASPWDRIVAGHRAGLLYEKLEKWEEGVQVLEKTVDLLPMLVLTSMERDSQQYALSGLSGISLLACSMALQAGRSASNAFTILEKGRGIISDLEIGTTSNDTAPDNLDDAGQQLWERVVFLRRAIQKPLSTGWFSSGYTASSVSQVSAKSQLLKEYDEKAKRLKEEYGCDISQPTTAENLTKLSDHGTVVAFLTGPVKPGALIIYNNRIQHLDLPNLTHEALAEHYAFLALPVVNGLKSMKFENYPDVNERMQSLLIWLWDSAVLPVLKHLGLYTPGSKPASLHRVYWIASGVMGVMPLHAAGHHDGSSTDNVLHYVLSSYATNSKILAKALVRSAVHPWDPSISLKGLVIGMPKTPGYTDFHNITDHVNAVKSLLPSPDSLTYKEKPSRAAVAEILPTIDIAHFVCHGVSNHIDASSSSLLLQNLEDPSAIDRLMVRDIAALPQLNARLAFLAACQTADNAQADVLEENIHIAGSLHMLGFLNVIGTMWEAEETAAAQLAKGFYSALAQEINSGLGAQSTSAVAAAFQKAVVSLRGQDPEDVVTWAPFMHFGP</sequence>
<dbReference type="Gene3D" id="1.25.40.10">
    <property type="entry name" value="Tetratricopeptide repeat domain"/>
    <property type="match status" value="1"/>
</dbReference>
<dbReference type="InterPro" id="IPR011990">
    <property type="entry name" value="TPR-like_helical_dom_sf"/>
</dbReference>
<evidence type="ECO:0000313" key="3">
    <source>
        <dbReference type="Proteomes" id="UP001375240"/>
    </source>
</evidence>
<reference evidence="2 3" key="1">
    <citation type="submission" date="2019-10" db="EMBL/GenBank/DDBJ databases">
        <authorList>
            <person name="Palmer J.M."/>
        </authorList>
    </citation>
    <scope>NUCLEOTIDE SEQUENCE [LARGE SCALE GENOMIC DNA]</scope>
    <source>
        <strain evidence="2 3">TWF696</strain>
    </source>
</reference>
<feature type="domain" description="CHAT" evidence="1">
    <location>
        <begin position="741"/>
        <end position="1038"/>
    </location>
</feature>
<dbReference type="AlphaFoldDB" id="A0AAV9ULF3"/>